<comment type="caution">
    <text evidence="3">The sequence shown here is derived from an EMBL/GenBank/DDBJ whole genome shotgun (WGS) entry which is preliminary data.</text>
</comment>
<evidence type="ECO:0000313" key="4">
    <source>
        <dbReference type="Proteomes" id="UP000546642"/>
    </source>
</evidence>
<dbReference type="RefSeq" id="WP_184072333.1">
    <property type="nucleotide sequence ID" value="NZ_JACHDS010000001.1"/>
</dbReference>
<dbReference type="SUPFAM" id="SSF48264">
    <property type="entry name" value="Cytochrome P450"/>
    <property type="match status" value="1"/>
</dbReference>
<organism evidence="3 4">
    <name type="scientific">Nocardiopsis mwathae</name>
    <dbReference type="NCBI Taxonomy" id="1472723"/>
    <lineage>
        <taxon>Bacteria</taxon>
        <taxon>Bacillati</taxon>
        <taxon>Actinomycetota</taxon>
        <taxon>Actinomycetes</taxon>
        <taxon>Streptosporangiales</taxon>
        <taxon>Nocardiopsidaceae</taxon>
        <taxon>Nocardiopsis</taxon>
    </lineage>
</organism>
<reference evidence="3 4" key="1">
    <citation type="submission" date="2020-08" db="EMBL/GenBank/DDBJ databases">
        <title>Sequencing the genomes of 1000 actinobacteria strains.</title>
        <authorList>
            <person name="Klenk H.-P."/>
        </authorList>
    </citation>
    <scope>NUCLEOTIDE SEQUENCE [LARGE SCALE GENOMIC DNA]</scope>
    <source>
        <strain evidence="3 4">DSM 46659</strain>
    </source>
</reference>
<evidence type="ECO:0000313" key="3">
    <source>
        <dbReference type="EMBL" id="MBB6169998.1"/>
    </source>
</evidence>
<evidence type="ECO:0000256" key="2">
    <source>
        <dbReference type="SAM" id="MobiDB-lite"/>
    </source>
</evidence>
<dbReference type="Proteomes" id="UP000546642">
    <property type="component" value="Unassembled WGS sequence"/>
</dbReference>
<feature type="region of interest" description="Disordered" evidence="2">
    <location>
        <begin position="1"/>
        <end position="28"/>
    </location>
</feature>
<dbReference type="GO" id="GO:0004497">
    <property type="term" value="F:monooxygenase activity"/>
    <property type="evidence" value="ECO:0007669"/>
    <property type="project" value="InterPro"/>
</dbReference>
<proteinExistence type="inferred from homology"/>
<sequence length="171" mass="19133">MTSGRSPPGFPRLVAGPEHIQPREDERPPIVNLDGAEHSRSRGAILGEFTVRRVREMRPWIQGIVDGRIDAMLAAGPPTDLVDMLSLPVPLRVVCEMLGASYADDHLFEDTTCRMMSAGVTDEDRDRAAADLSRYLERLCREKEAHPTEDDMLGRKDDAMVYGLYELPVAW</sequence>
<dbReference type="InterPro" id="IPR036396">
    <property type="entry name" value="Cyt_P450_sf"/>
</dbReference>
<name>A0A7X0D3A5_9ACTN</name>
<dbReference type="GO" id="GO:0005506">
    <property type="term" value="F:iron ion binding"/>
    <property type="evidence" value="ECO:0007669"/>
    <property type="project" value="InterPro"/>
</dbReference>
<dbReference type="InterPro" id="IPR002397">
    <property type="entry name" value="Cyt_P450_B"/>
</dbReference>
<dbReference type="Gene3D" id="1.10.630.10">
    <property type="entry name" value="Cytochrome P450"/>
    <property type="match status" value="1"/>
</dbReference>
<keyword evidence="4" id="KW-1185">Reference proteome</keyword>
<dbReference type="GO" id="GO:0020037">
    <property type="term" value="F:heme binding"/>
    <property type="evidence" value="ECO:0007669"/>
    <property type="project" value="InterPro"/>
</dbReference>
<comment type="similarity">
    <text evidence="1">Belongs to the cytochrome P450 family.</text>
</comment>
<gene>
    <name evidence="3" type="ORF">HNR23_000058</name>
</gene>
<evidence type="ECO:0000256" key="1">
    <source>
        <dbReference type="ARBA" id="ARBA00010617"/>
    </source>
</evidence>
<dbReference type="PRINTS" id="PR00359">
    <property type="entry name" value="BP450"/>
</dbReference>
<dbReference type="PANTHER" id="PTHR46696:SF1">
    <property type="entry name" value="CYTOCHROME P450 YJIB-RELATED"/>
    <property type="match status" value="1"/>
</dbReference>
<dbReference type="GO" id="GO:0016705">
    <property type="term" value="F:oxidoreductase activity, acting on paired donors, with incorporation or reduction of molecular oxygen"/>
    <property type="evidence" value="ECO:0007669"/>
    <property type="project" value="InterPro"/>
</dbReference>
<dbReference type="EMBL" id="JACHDS010000001">
    <property type="protein sequence ID" value="MBB6169998.1"/>
    <property type="molecule type" value="Genomic_DNA"/>
</dbReference>
<protein>
    <submittedName>
        <fullName evidence="3">Cytochrome P450</fullName>
    </submittedName>
</protein>
<dbReference type="PANTHER" id="PTHR46696">
    <property type="entry name" value="P450, PUTATIVE (EUROFUNG)-RELATED"/>
    <property type="match status" value="1"/>
</dbReference>
<accession>A0A7X0D3A5</accession>
<dbReference type="AlphaFoldDB" id="A0A7X0D3A5"/>